<feature type="compositionally biased region" description="Polar residues" evidence="1">
    <location>
        <begin position="660"/>
        <end position="678"/>
    </location>
</feature>
<feature type="region of interest" description="Disordered" evidence="1">
    <location>
        <begin position="294"/>
        <end position="388"/>
    </location>
</feature>
<feature type="transmembrane region" description="Helical" evidence="2">
    <location>
        <begin position="593"/>
        <end position="622"/>
    </location>
</feature>
<keyword evidence="2" id="KW-0812">Transmembrane</keyword>
<organism evidence="5 6">
    <name type="scientific">Geodia barretti</name>
    <name type="common">Barrett's horny sponge</name>
    <dbReference type="NCBI Taxonomy" id="519541"/>
    <lineage>
        <taxon>Eukaryota</taxon>
        <taxon>Metazoa</taxon>
        <taxon>Porifera</taxon>
        <taxon>Demospongiae</taxon>
        <taxon>Heteroscleromorpha</taxon>
        <taxon>Tetractinellida</taxon>
        <taxon>Astrophorina</taxon>
        <taxon>Geodiidae</taxon>
        <taxon>Geodia</taxon>
    </lineage>
</organism>
<protein>
    <recommendedName>
        <fullName evidence="7">Ig-like domain-containing protein</fullName>
    </recommendedName>
</protein>
<evidence type="ECO:0000313" key="6">
    <source>
        <dbReference type="Proteomes" id="UP001174909"/>
    </source>
</evidence>
<dbReference type="Proteomes" id="UP001174909">
    <property type="component" value="Unassembled WGS sequence"/>
</dbReference>
<keyword evidence="2" id="KW-1133">Transmembrane helix</keyword>
<dbReference type="EMBL" id="CASHTH010000500">
    <property type="protein sequence ID" value="CAI8002963.1"/>
    <property type="molecule type" value="Genomic_DNA"/>
</dbReference>
<feature type="domain" description="Fibronectin type-III" evidence="4">
    <location>
        <begin position="1"/>
        <end position="57"/>
    </location>
</feature>
<feature type="region of interest" description="Disordered" evidence="1">
    <location>
        <begin position="238"/>
        <end position="257"/>
    </location>
</feature>
<feature type="region of interest" description="Disordered" evidence="1">
    <location>
        <begin position="629"/>
        <end position="678"/>
    </location>
</feature>
<feature type="domain" description="Ig-like" evidence="3">
    <location>
        <begin position="43"/>
        <end position="119"/>
    </location>
</feature>
<proteinExistence type="predicted"/>
<dbReference type="PROSITE" id="PS50835">
    <property type="entry name" value="IG_LIKE"/>
    <property type="match status" value="1"/>
</dbReference>
<keyword evidence="2" id="KW-0472">Membrane</keyword>
<feature type="compositionally biased region" description="Low complexity" evidence="1">
    <location>
        <begin position="241"/>
        <end position="251"/>
    </location>
</feature>
<feature type="compositionally biased region" description="Basic residues" evidence="1">
    <location>
        <begin position="364"/>
        <end position="374"/>
    </location>
</feature>
<dbReference type="PANTHER" id="PTHR16861:SF4">
    <property type="entry name" value="SH3 DOMAIN PROTEIN (AFU_ORTHOLOGUE AFUA_1G13610)"/>
    <property type="match status" value="1"/>
</dbReference>
<dbReference type="AlphaFoldDB" id="A0AA35R3Z0"/>
<gene>
    <name evidence="5" type="ORF">GBAR_LOCUS3515</name>
</gene>
<dbReference type="PROSITE" id="PS50853">
    <property type="entry name" value="FN3"/>
    <property type="match status" value="1"/>
</dbReference>
<dbReference type="PANTHER" id="PTHR16861">
    <property type="entry name" value="GLYCOPROTEIN 38"/>
    <property type="match status" value="1"/>
</dbReference>
<feature type="transmembrane region" description="Helical" evidence="2">
    <location>
        <begin position="260"/>
        <end position="288"/>
    </location>
</feature>
<comment type="caution">
    <text evidence="5">The sequence shown here is derived from an EMBL/GenBank/DDBJ whole genome shotgun (WGS) entry which is preliminary data.</text>
</comment>
<keyword evidence="6" id="KW-1185">Reference proteome</keyword>
<evidence type="ECO:0000259" key="3">
    <source>
        <dbReference type="PROSITE" id="PS50835"/>
    </source>
</evidence>
<sequence>MNQTVSHDDSGDVFTATITVPQFNTSYSVSVTAINSCGLSSQPATTTVLREARVPPRPQSVSLSMECSVSRVRSVNISWMDGMREDGIMYPGEQTTMVVLTPGNIECTVAGTRCTASITEDDNYTFNLTLNNNIGSSAPVIDSFNSEILFSDETLNSLPSSVNITVNRFCATDGKLFQITVRFGVTTDTRGSCSYMGASKTENYSSNGNQFSPNFTLTTGESFCYMANLTIDGRNVASLNGSGDTTPTESPTPDPNHRNVGAIIGGVVCQRLLIIVVIAIVLIVVFVIQKNKRPKESQEIPLKPTHPEEGGQEAGSIARTAHPETGEIYTEVSKPRNTEQAPTTIEHHEGPSGDLYAMPLTSGKKGKKDKKKGKGREVEAEQQELTEEEKAAICDATSEDPIPVTINWMYGDREEGVIYPGEVNVQVELFPTKTFCLRDTATSCTTNSARNDALDITITQTNHIGSTQDFHTFDLQILAVEEQILRLDTQLLVVVVRLNRLCPQSPVLVTFGSRVVAGGQCQGQKNATEMVIISGASASFYINTSNISLGTDETYCFLVSVDGVVVISGASGDDDPTATTVNVQDCDDSCLSVGAVVGVAIVLLVVGVLVGLVIGCCGMWCLMRKKGGYSPSGGEGEKERELAEEMYEEPVAAGPGETAFSVSDNQAYGQVTSRQGGR</sequence>
<evidence type="ECO:0000256" key="1">
    <source>
        <dbReference type="SAM" id="MobiDB-lite"/>
    </source>
</evidence>
<evidence type="ECO:0000313" key="5">
    <source>
        <dbReference type="EMBL" id="CAI8002963.1"/>
    </source>
</evidence>
<accession>A0AA35R3Z0</accession>
<dbReference type="InterPro" id="IPR003961">
    <property type="entry name" value="FN3_dom"/>
</dbReference>
<dbReference type="InterPro" id="IPR007110">
    <property type="entry name" value="Ig-like_dom"/>
</dbReference>
<name>A0AA35R3Z0_GEOBA</name>
<evidence type="ECO:0008006" key="7">
    <source>
        <dbReference type="Google" id="ProtNLM"/>
    </source>
</evidence>
<evidence type="ECO:0000259" key="4">
    <source>
        <dbReference type="PROSITE" id="PS50853"/>
    </source>
</evidence>
<evidence type="ECO:0000256" key="2">
    <source>
        <dbReference type="SAM" id="Phobius"/>
    </source>
</evidence>
<reference evidence="5" key="1">
    <citation type="submission" date="2023-03" db="EMBL/GenBank/DDBJ databases">
        <authorList>
            <person name="Steffen K."/>
            <person name="Cardenas P."/>
        </authorList>
    </citation>
    <scope>NUCLEOTIDE SEQUENCE</scope>
</reference>